<evidence type="ECO:0000256" key="1">
    <source>
        <dbReference type="SAM" id="Phobius"/>
    </source>
</evidence>
<name>A0A818YQW0_9BILA</name>
<dbReference type="AlphaFoldDB" id="A0A818YQW0"/>
<evidence type="ECO:0000313" key="5">
    <source>
        <dbReference type="Proteomes" id="UP000663866"/>
    </source>
</evidence>
<gene>
    <name evidence="3" type="ORF">OVN521_LOCUS11205</name>
    <name evidence="2" type="ORF">UXM345_LOCUS2402</name>
</gene>
<keyword evidence="1" id="KW-0472">Membrane</keyword>
<evidence type="ECO:0000313" key="4">
    <source>
        <dbReference type="Proteomes" id="UP000663842"/>
    </source>
</evidence>
<keyword evidence="5" id="KW-1185">Reference proteome</keyword>
<keyword evidence="1" id="KW-0812">Transmembrane</keyword>
<dbReference type="Proteomes" id="UP000663866">
    <property type="component" value="Unassembled WGS sequence"/>
</dbReference>
<feature type="transmembrane region" description="Helical" evidence="1">
    <location>
        <begin position="63"/>
        <end position="82"/>
    </location>
</feature>
<dbReference type="EMBL" id="CAJOBF010000144">
    <property type="protein sequence ID" value="CAF3758178.1"/>
    <property type="molecule type" value="Genomic_DNA"/>
</dbReference>
<evidence type="ECO:0000313" key="3">
    <source>
        <dbReference type="EMBL" id="CAF3932414.1"/>
    </source>
</evidence>
<reference evidence="2" key="1">
    <citation type="submission" date="2021-02" db="EMBL/GenBank/DDBJ databases">
        <authorList>
            <person name="Nowell W R."/>
        </authorList>
    </citation>
    <scope>NUCLEOTIDE SEQUENCE</scope>
</reference>
<dbReference type="Proteomes" id="UP000663842">
    <property type="component" value="Unassembled WGS sequence"/>
</dbReference>
<protein>
    <submittedName>
        <fullName evidence="2">Uncharacterized protein</fullName>
    </submittedName>
</protein>
<dbReference type="EMBL" id="CAJOBG010001473">
    <property type="protein sequence ID" value="CAF3932414.1"/>
    <property type="molecule type" value="Genomic_DNA"/>
</dbReference>
<evidence type="ECO:0000313" key="2">
    <source>
        <dbReference type="EMBL" id="CAF3758178.1"/>
    </source>
</evidence>
<comment type="caution">
    <text evidence="2">The sequence shown here is derived from an EMBL/GenBank/DDBJ whole genome shotgun (WGS) entry which is preliminary data.</text>
</comment>
<accession>A0A818YQW0</accession>
<organism evidence="2 4">
    <name type="scientific">Rotaria magnacalcarata</name>
    <dbReference type="NCBI Taxonomy" id="392030"/>
    <lineage>
        <taxon>Eukaryota</taxon>
        <taxon>Metazoa</taxon>
        <taxon>Spiralia</taxon>
        <taxon>Gnathifera</taxon>
        <taxon>Rotifera</taxon>
        <taxon>Eurotatoria</taxon>
        <taxon>Bdelloidea</taxon>
        <taxon>Philodinida</taxon>
        <taxon>Philodinidae</taxon>
        <taxon>Rotaria</taxon>
    </lineage>
</organism>
<keyword evidence="1" id="KW-1133">Transmembrane helix</keyword>
<sequence>MFFLDPDPEKLKQGKQEFILKIGDVIKTININDNCKRLINIGPSLNENWPIQMLWNSYIHSGYRYIIISLLSKFITIPLYILNINSIGTKQPNIISEINIHKEQHEIYCGDTDLNEIAFTFVIQ</sequence>
<proteinExistence type="predicted"/>